<keyword evidence="3" id="KW-1185">Reference proteome</keyword>
<evidence type="ECO:0000313" key="2">
    <source>
        <dbReference type="EMBL" id="KUI64661.1"/>
    </source>
</evidence>
<feature type="region of interest" description="Disordered" evidence="1">
    <location>
        <begin position="1"/>
        <end position="48"/>
    </location>
</feature>
<dbReference type="Proteomes" id="UP000078559">
    <property type="component" value="Chromosome 1"/>
</dbReference>
<accession>A0A194VKH4</accession>
<name>A0A194VKH4_CYTMA</name>
<dbReference type="AlphaFoldDB" id="A0A194VKH4"/>
<sequence length="119" mass="13158">MPESQAGLTRATDDNNINEQNTMTGRNAKHSGGDYLYEAGNTQRGSSANQSGMVCEVLHLKAAEVDAIWQRSRLHGALGLYWDGSSTAHLRLHVSVNIISHPELGHKLHIYLYILPEHI</sequence>
<evidence type="ECO:0000256" key="1">
    <source>
        <dbReference type="SAM" id="MobiDB-lite"/>
    </source>
</evidence>
<proteinExistence type="predicted"/>
<organism evidence="2 3">
    <name type="scientific">Cytospora mali</name>
    <name type="common">Apple Valsa canker fungus</name>
    <name type="synonym">Valsa mali</name>
    <dbReference type="NCBI Taxonomy" id="578113"/>
    <lineage>
        <taxon>Eukaryota</taxon>
        <taxon>Fungi</taxon>
        <taxon>Dikarya</taxon>
        <taxon>Ascomycota</taxon>
        <taxon>Pezizomycotina</taxon>
        <taxon>Sordariomycetes</taxon>
        <taxon>Sordariomycetidae</taxon>
        <taxon>Diaporthales</taxon>
        <taxon>Cytosporaceae</taxon>
        <taxon>Cytospora</taxon>
    </lineage>
</organism>
<evidence type="ECO:0000313" key="3">
    <source>
        <dbReference type="Proteomes" id="UP000078559"/>
    </source>
</evidence>
<dbReference type="EMBL" id="CM003098">
    <property type="protein sequence ID" value="KUI64661.1"/>
    <property type="molecule type" value="Genomic_DNA"/>
</dbReference>
<feature type="compositionally biased region" description="Polar residues" evidence="1">
    <location>
        <begin position="14"/>
        <end position="25"/>
    </location>
</feature>
<gene>
    <name evidence="2" type="ORF">VM1G_00774</name>
</gene>
<reference evidence="2" key="1">
    <citation type="submission" date="2014-12" db="EMBL/GenBank/DDBJ databases">
        <title>Genome Sequence of Valsa Canker Pathogens Uncovers a Specific Adaption of Colonization on Woody Bark.</title>
        <authorList>
            <person name="Yin Z."/>
            <person name="Liu H."/>
            <person name="Gao X."/>
            <person name="Li Z."/>
            <person name="Song N."/>
            <person name="Ke X."/>
            <person name="Dai Q."/>
            <person name="Wu Y."/>
            <person name="Sun Y."/>
            <person name="Xu J.-R."/>
            <person name="Kang Z.K."/>
            <person name="Wang L."/>
            <person name="Huang L."/>
        </authorList>
    </citation>
    <scope>NUCLEOTIDE SEQUENCE [LARGE SCALE GENOMIC DNA]</scope>
    <source>
        <strain evidence="2">03-8</strain>
    </source>
</reference>
<protein>
    <submittedName>
        <fullName evidence="2">Uncharacterized protein</fullName>
    </submittedName>
</protein>